<dbReference type="EMBL" id="MCGE01000029">
    <property type="protein sequence ID" value="ORZ08945.1"/>
    <property type="molecule type" value="Genomic_DNA"/>
</dbReference>
<feature type="region of interest" description="Disordered" evidence="1">
    <location>
        <begin position="233"/>
        <end position="252"/>
    </location>
</feature>
<comment type="caution">
    <text evidence="2">The sequence shown here is derived from an EMBL/GenBank/DDBJ whole genome shotgun (WGS) entry which is preliminary data.</text>
</comment>
<organism evidence="2 3">
    <name type="scientific">Absidia repens</name>
    <dbReference type="NCBI Taxonomy" id="90262"/>
    <lineage>
        <taxon>Eukaryota</taxon>
        <taxon>Fungi</taxon>
        <taxon>Fungi incertae sedis</taxon>
        <taxon>Mucoromycota</taxon>
        <taxon>Mucoromycotina</taxon>
        <taxon>Mucoromycetes</taxon>
        <taxon>Mucorales</taxon>
        <taxon>Cunninghamellaceae</taxon>
        <taxon>Absidia</taxon>
    </lineage>
</organism>
<sequence>MSYSLLKEHTNYQYTDSICDNPPAITAARRYSSYTFTAPSRRSTTIECSTPKMSFATLSSRRPQFYHYLSDVDPHEQSYRESFNRSTIYPFDYFNSSQYDNDHYHDDSCMIRIDSPLKASITSPTSCFASLHKIAEAITATATATTSRTATDNFVPTIDSGAVITGKKYDSPCLPKKQDGFHTYPMTSTPSPSRPAHSSEKKRSGSLHSLTTSFSFFFFFRFFTTGMRKQYQHQKKANTTSKSHREQTQQPLDTKATCTAWIRL</sequence>
<dbReference type="Proteomes" id="UP000193560">
    <property type="component" value="Unassembled WGS sequence"/>
</dbReference>
<evidence type="ECO:0000313" key="2">
    <source>
        <dbReference type="EMBL" id="ORZ08945.1"/>
    </source>
</evidence>
<feature type="region of interest" description="Disordered" evidence="1">
    <location>
        <begin position="181"/>
        <end position="204"/>
    </location>
</feature>
<evidence type="ECO:0000313" key="3">
    <source>
        <dbReference type="Proteomes" id="UP000193560"/>
    </source>
</evidence>
<reference evidence="2 3" key="1">
    <citation type="submission" date="2016-07" db="EMBL/GenBank/DDBJ databases">
        <title>Pervasive Adenine N6-methylation of Active Genes in Fungi.</title>
        <authorList>
            <consortium name="DOE Joint Genome Institute"/>
            <person name="Mondo S.J."/>
            <person name="Dannebaum R.O."/>
            <person name="Kuo R.C."/>
            <person name="Labutti K."/>
            <person name="Haridas S."/>
            <person name="Kuo A."/>
            <person name="Salamov A."/>
            <person name="Ahrendt S.R."/>
            <person name="Lipzen A."/>
            <person name="Sullivan W."/>
            <person name="Andreopoulos W.B."/>
            <person name="Clum A."/>
            <person name="Lindquist E."/>
            <person name="Daum C."/>
            <person name="Ramamoorthy G.K."/>
            <person name="Gryganskyi A."/>
            <person name="Culley D."/>
            <person name="Magnuson J.K."/>
            <person name="James T.Y."/>
            <person name="O'Malley M.A."/>
            <person name="Stajich J.E."/>
            <person name="Spatafora J.W."/>
            <person name="Visel A."/>
            <person name="Grigoriev I.V."/>
        </authorList>
    </citation>
    <scope>NUCLEOTIDE SEQUENCE [LARGE SCALE GENOMIC DNA]</scope>
    <source>
        <strain evidence="2 3">NRRL 1336</strain>
    </source>
</reference>
<keyword evidence="3" id="KW-1185">Reference proteome</keyword>
<accession>A0A1X2I448</accession>
<dbReference type="AlphaFoldDB" id="A0A1X2I448"/>
<gene>
    <name evidence="2" type="ORF">BCR42DRAFT_495227</name>
</gene>
<name>A0A1X2I448_9FUNG</name>
<evidence type="ECO:0000256" key="1">
    <source>
        <dbReference type="SAM" id="MobiDB-lite"/>
    </source>
</evidence>
<protein>
    <submittedName>
        <fullName evidence="2">Uncharacterized protein</fullName>
    </submittedName>
</protein>
<proteinExistence type="predicted"/>